<dbReference type="EMBL" id="GL349462">
    <property type="protein sequence ID" value="KNC50862.1"/>
    <property type="molecule type" value="Genomic_DNA"/>
</dbReference>
<feature type="transmembrane region" description="Helical" evidence="2">
    <location>
        <begin position="1400"/>
        <end position="1426"/>
    </location>
</feature>
<dbReference type="InterPro" id="IPR011050">
    <property type="entry name" value="Pectin_lyase_fold/virulence"/>
</dbReference>
<dbReference type="InterPro" id="IPR012334">
    <property type="entry name" value="Pectin_lyas_fold"/>
</dbReference>
<dbReference type="Proteomes" id="UP000054408">
    <property type="component" value="Unassembled WGS sequence"/>
</dbReference>
<feature type="transmembrane region" description="Helical" evidence="2">
    <location>
        <begin position="1605"/>
        <end position="1624"/>
    </location>
</feature>
<dbReference type="GeneID" id="25565849"/>
<feature type="signal peptide" evidence="3">
    <location>
        <begin position="1"/>
        <end position="24"/>
    </location>
</feature>
<dbReference type="Gene3D" id="2.160.20.10">
    <property type="entry name" value="Single-stranded right-handed beta-helix, Pectin lyase-like"/>
    <property type="match status" value="1"/>
</dbReference>
<feature type="chain" id="PRO_5005537372" evidence="3">
    <location>
        <begin position="25"/>
        <end position="1807"/>
    </location>
</feature>
<accession>A0A0L0DEU9</accession>
<feature type="transmembrane region" description="Helical" evidence="2">
    <location>
        <begin position="1446"/>
        <end position="1465"/>
    </location>
</feature>
<feature type="transmembrane region" description="Helical" evidence="2">
    <location>
        <begin position="1719"/>
        <end position="1742"/>
    </location>
</feature>
<keyword evidence="5" id="KW-1185">Reference proteome</keyword>
<dbReference type="PANTHER" id="PTHR44103:SF1">
    <property type="entry name" value="PROPROTEIN CONVERTASE P"/>
    <property type="match status" value="1"/>
</dbReference>
<sequence length="1807" mass="187301">MLPCTVVAAVSLLALPPPVPSSLATLTSPFDATSAVLDSITSPLPDLAVVDLDNDDLFIITRTGAGGWNVPVSIDASNFVPRMILAQDVDHDASPDLVVPYEGFDEIVIYRNIGWDASFPGPHITLALGSDDDPWDVAVGDVNDDGELDVVVSLYYTDFIGVFLGSGSAAFLPSVEDLTLALPPHIAAEGPRQVLVADFDGDSIDDILYATDYRYQIVVLVGRPDLVAAPATDVAVLDDNAAAVKYLAIGDLNKDGNIDVVASLDDDDEIGIYYNYGDLAFSHRTVVAAEQDEPRKVILADISGDSWLDIVYIAFQDDVVRWLPADAGGVFRLPPQLVAELSDPVALAVDDFDGDGRAEFITSAADAVVRKYAFDDDAPPFLYDTTTVMTATTQGVTGIDLADMNGDGHVDLVTTSRWDTTVALWFNNGRGEFFDAVGSSRPTSLLISTSLTLPNDVVLADFTGDGVRDIVVADASATGAVFWWPNDGDAYFPDKPLVLGSCPYAHSIVSADFNVDGLADIAVACIFNASLSVELFLSAAPSSVWSQHSVYSAPGPLAPPADPEFPPTLLYLAAGDIDADSLPDLVVSDAFNSVVVSLRNAAPAAVLGPPVVVDTMAVGTPTAVAVCDVDSDGALDIVLGIANGASSRLMLYTQSSPGSAAFLGPPTDLGGVLDPPEAIACADVTADGRPDVVVAEIGHTSESAVAPSLSLYRNEQPGWSAQIPVANYNSNHPAVRLVDVTNDGLTDIIVAVTSYAEVRGAIQRRRLDTVPASAALPTFLGGITPRLTDIHYALSTASRCAPQTIVLPPAYNISGCSLLNHLVVPSGTEWTIAGPPGAASADRPTLSCGAAGGVMFSVAASGSLTLADVNIEKATVASHPTAVTGLRVAGEDAILALVNVTFLAGHGGAISVLDGATLTTSRCVFEGNTALATGGAIALLGDAPLVHLSDTTLAANTALGSGGGAIAILSVGGRLELDKGCVVEANIAAAGSGGALLITPAAAVVTVTIADTALASNSATLAGGAIAVYAGSGINVRLAAGATISSNSAHAGGAIAALAASYRLPSALRFASATLPVAPPSPVPLTPTVSFFAGAMLAANSATYGGMFFVCGARINASAAATPPAAAPAIATAGGYSHPISGVVFGTGSVSPRDALGQAVVDSTLVLDLAVSDTSLTITGAEIGIPFAGGSGRAALVFVALVAPASALPAPGRLSLTLRGAADAPLVTTAADIVVGLCPRGFGADTQASLSATLLVCSPCDEGSYSDELSDAPCRAIPPCPAFSARPGANNATHLIRCECEPGRWTPEPVVTQPCLACPTGAECDGGYAPPLALPGWKQINPAPTFAQCPIGSACLGGRATSPCRNGYEPDGYLCRICAQDAFRFSDGSCRPCPNSSASLFAVFVLGLILVAFAGVGVVIFTTRRVGPRRVDRARRAPPQAERHKLVPHALSVSLVYVQILGLLADAPFNWPETPVRKALRAANVANVDLAFFSTDCTITDFSTRYIVSLAVPLFFAASMAAFVLLAKLAARSVPRIARTRLASISGWTLAGRVLFSFGPLLYIPVCKTTLVFFDCTRLPDGNYYLDANLDEQCFVGTWLRLAPLAAVALVVYVVALPAFLPLSSGAIATPSYHWYEVAQLMKRLMIVSAALFFSRVEVWLFGALLAIFLAFGVFQIKHQPFYFPVHNTLEERLSLAIIILLTCGILFWADNFPTSTSYAAVAVVAATAIGLSLLALLAAALEELGAAVKFHRSGRLVEDAEAADAVELCIRDEAFLALVSRHVLDLEHPEIVTPIHHIHERFLEMD</sequence>
<dbReference type="CDD" id="cd00185">
    <property type="entry name" value="TNFRSF"/>
    <property type="match status" value="1"/>
</dbReference>
<dbReference type="OrthoDB" id="10022113at2759"/>
<organism evidence="4 5">
    <name type="scientific">Thecamonas trahens ATCC 50062</name>
    <dbReference type="NCBI Taxonomy" id="461836"/>
    <lineage>
        <taxon>Eukaryota</taxon>
        <taxon>Apusozoa</taxon>
        <taxon>Apusomonadida</taxon>
        <taxon>Apusomonadidae</taxon>
        <taxon>Thecamonas</taxon>
    </lineage>
</organism>
<feature type="transmembrane region" description="Helical" evidence="2">
    <location>
        <begin position="1645"/>
        <end position="1674"/>
    </location>
</feature>
<keyword evidence="1 3" id="KW-0732">Signal</keyword>
<gene>
    <name evidence="4" type="ORF">AMSG_06767</name>
</gene>
<name>A0A0L0DEU9_THETB</name>
<evidence type="ECO:0000256" key="3">
    <source>
        <dbReference type="SAM" id="SignalP"/>
    </source>
</evidence>
<keyword evidence="2" id="KW-0812">Transmembrane</keyword>
<protein>
    <submittedName>
        <fullName evidence="4">Uncharacterized protein</fullName>
    </submittedName>
</protein>
<dbReference type="InterPro" id="IPR028994">
    <property type="entry name" value="Integrin_alpha_N"/>
</dbReference>
<dbReference type="PANTHER" id="PTHR44103">
    <property type="entry name" value="PROPROTEIN CONVERTASE P"/>
    <property type="match status" value="1"/>
</dbReference>
<dbReference type="InterPro" id="IPR013517">
    <property type="entry name" value="FG-GAP"/>
</dbReference>
<evidence type="ECO:0000256" key="2">
    <source>
        <dbReference type="SAM" id="Phobius"/>
    </source>
</evidence>
<dbReference type="Gene3D" id="2.130.10.130">
    <property type="entry name" value="Integrin alpha, N-terminal"/>
    <property type="match status" value="3"/>
</dbReference>
<evidence type="ECO:0000313" key="5">
    <source>
        <dbReference type="Proteomes" id="UP000054408"/>
    </source>
</evidence>
<dbReference type="SUPFAM" id="SSF69318">
    <property type="entry name" value="Integrin alpha N-terminal domain"/>
    <property type="match status" value="2"/>
</dbReference>
<feature type="transmembrane region" description="Helical" evidence="2">
    <location>
        <begin position="1694"/>
        <end position="1710"/>
    </location>
</feature>
<evidence type="ECO:0000256" key="1">
    <source>
        <dbReference type="ARBA" id="ARBA00022729"/>
    </source>
</evidence>
<dbReference type="RefSeq" id="XP_013756814.1">
    <property type="nucleotide sequence ID" value="XM_013901360.1"/>
</dbReference>
<keyword evidence="2" id="KW-0472">Membrane</keyword>
<feature type="transmembrane region" description="Helical" evidence="2">
    <location>
        <begin position="1506"/>
        <end position="1530"/>
    </location>
</feature>
<feature type="transmembrane region" description="Helical" evidence="2">
    <location>
        <begin position="1542"/>
        <end position="1564"/>
    </location>
</feature>
<dbReference type="SUPFAM" id="SSF51126">
    <property type="entry name" value="Pectin lyase-like"/>
    <property type="match status" value="1"/>
</dbReference>
<keyword evidence="2" id="KW-1133">Transmembrane helix</keyword>
<reference evidence="4 5" key="1">
    <citation type="submission" date="2010-05" db="EMBL/GenBank/DDBJ databases">
        <title>The Genome Sequence of Thecamonas trahens ATCC 50062.</title>
        <authorList>
            <consortium name="The Broad Institute Genome Sequencing Platform"/>
            <person name="Russ C."/>
            <person name="Cuomo C."/>
            <person name="Shea T."/>
            <person name="Young S.K."/>
            <person name="Zeng Q."/>
            <person name="Koehrsen M."/>
            <person name="Haas B."/>
            <person name="Borodovsky M."/>
            <person name="Guigo R."/>
            <person name="Alvarado L."/>
            <person name="Berlin A."/>
            <person name="Bochicchio J."/>
            <person name="Borenstein D."/>
            <person name="Chapman S."/>
            <person name="Chen Z."/>
            <person name="Freedman E."/>
            <person name="Gellesch M."/>
            <person name="Goldberg J."/>
            <person name="Griggs A."/>
            <person name="Gujja S."/>
            <person name="Heilman E."/>
            <person name="Heiman D."/>
            <person name="Hepburn T."/>
            <person name="Howarth C."/>
            <person name="Jen D."/>
            <person name="Larson L."/>
            <person name="Mehta T."/>
            <person name="Park D."/>
            <person name="Pearson M."/>
            <person name="Roberts A."/>
            <person name="Saif S."/>
            <person name="Shenoy N."/>
            <person name="Sisk P."/>
            <person name="Stolte C."/>
            <person name="Sykes S."/>
            <person name="Thomson T."/>
            <person name="Walk T."/>
            <person name="White J."/>
            <person name="Yandava C."/>
            <person name="Burger G."/>
            <person name="Gray M.W."/>
            <person name="Holland P.W.H."/>
            <person name="King N."/>
            <person name="Lang F.B.F."/>
            <person name="Roger A.J."/>
            <person name="Ruiz-Trillo I."/>
            <person name="Lander E."/>
            <person name="Nusbaum C."/>
        </authorList>
    </citation>
    <scope>NUCLEOTIDE SEQUENCE [LARGE SCALE GENOMIC DNA]</scope>
    <source>
        <strain evidence="4 5">ATCC 50062</strain>
    </source>
</reference>
<evidence type="ECO:0000313" key="4">
    <source>
        <dbReference type="EMBL" id="KNC50862.1"/>
    </source>
</evidence>
<proteinExistence type="predicted"/>
<dbReference type="Pfam" id="PF13517">
    <property type="entry name" value="FG-GAP_3"/>
    <property type="match status" value="3"/>
</dbReference>